<dbReference type="Gene3D" id="2.40.40.10">
    <property type="entry name" value="RlpA-like domain"/>
    <property type="match status" value="1"/>
</dbReference>
<keyword evidence="4" id="KW-1185">Reference proteome</keyword>
<dbReference type="CDD" id="cd22191">
    <property type="entry name" value="DPBB_RlpA_EXP_N-like"/>
    <property type="match status" value="1"/>
</dbReference>
<dbReference type="Proteomes" id="UP000012174">
    <property type="component" value="Unassembled WGS sequence"/>
</dbReference>
<protein>
    <submittedName>
        <fullName evidence="3">Putative plant expansin protein</fullName>
    </submittedName>
</protein>
<evidence type="ECO:0000313" key="4">
    <source>
        <dbReference type="Proteomes" id="UP000012174"/>
    </source>
</evidence>
<dbReference type="PROSITE" id="PS51257">
    <property type="entry name" value="PROKAR_LIPOPROTEIN"/>
    <property type="match status" value="1"/>
</dbReference>
<accession>M7SQY3</accession>
<dbReference type="InterPro" id="IPR036908">
    <property type="entry name" value="RlpA-like_sf"/>
</dbReference>
<reference evidence="4" key="1">
    <citation type="journal article" date="2013" name="Genome Announc.">
        <title>Draft genome sequence of the grapevine dieback fungus Eutypa lata UCR-EL1.</title>
        <authorList>
            <person name="Blanco-Ulate B."/>
            <person name="Rolshausen P.E."/>
            <person name="Cantu D."/>
        </authorList>
    </citation>
    <scope>NUCLEOTIDE SEQUENCE [LARGE SCALE GENOMIC DNA]</scope>
    <source>
        <strain evidence="4">UCR-EL1</strain>
    </source>
</reference>
<dbReference type="OrthoDB" id="406505at2759"/>
<gene>
    <name evidence="3" type="ORF">UCREL1_6090</name>
</gene>
<name>M7SQY3_EUTLA</name>
<organism evidence="3 4">
    <name type="scientific">Eutypa lata (strain UCR-EL1)</name>
    <name type="common">Grapevine dieback disease fungus</name>
    <name type="synonym">Eutypa armeniacae</name>
    <dbReference type="NCBI Taxonomy" id="1287681"/>
    <lineage>
        <taxon>Eukaryota</taxon>
        <taxon>Fungi</taxon>
        <taxon>Dikarya</taxon>
        <taxon>Ascomycota</taxon>
        <taxon>Pezizomycotina</taxon>
        <taxon>Sordariomycetes</taxon>
        <taxon>Xylariomycetidae</taxon>
        <taxon>Xylariales</taxon>
        <taxon>Diatrypaceae</taxon>
        <taxon>Eutypa</taxon>
    </lineage>
</organism>
<dbReference type="eggNOG" id="ENOG502S2E4">
    <property type="taxonomic scope" value="Eukaryota"/>
</dbReference>
<dbReference type="OMA" id="EACKEWD"/>
<evidence type="ECO:0000313" key="3">
    <source>
        <dbReference type="EMBL" id="EMR66913.1"/>
    </source>
</evidence>
<sequence length="118" mass="12726">MALTKLILAFGCAASTAIAFSGDLTYYTPGLGACGKPNTEADRVVALPEGQYCKISNPNDCYKCGDFINIHYNGKSTTAQIKDKCWGCEGDSIDVSPTVFKELEALEAGRIQVTWEYA</sequence>
<dbReference type="InterPro" id="IPR051477">
    <property type="entry name" value="Expansin_CellWall"/>
</dbReference>
<dbReference type="STRING" id="1287681.M7SQY3"/>
<feature type="signal peptide" evidence="2">
    <location>
        <begin position="1"/>
        <end position="19"/>
    </location>
</feature>
<evidence type="ECO:0000256" key="1">
    <source>
        <dbReference type="ARBA" id="ARBA00022729"/>
    </source>
</evidence>
<evidence type="ECO:0000256" key="2">
    <source>
        <dbReference type="SAM" id="SignalP"/>
    </source>
</evidence>
<dbReference type="HOGENOM" id="CLU_047639_6_2_1"/>
<dbReference type="EMBL" id="KB706557">
    <property type="protein sequence ID" value="EMR66913.1"/>
    <property type="molecule type" value="Genomic_DNA"/>
</dbReference>
<dbReference type="PANTHER" id="PTHR31836:SF28">
    <property type="entry name" value="SRCR DOMAIN-CONTAINING PROTEIN-RELATED"/>
    <property type="match status" value="1"/>
</dbReference>
<dbReference type="PANTHER" id="PTHR31836">
    <property type="match status" value="1"/>
</dbReference>
<dbReference type="SUPFAM" id="SSF50685">
    <property type="entry name" value="Barwin-like endoglucanases"/>
    <property type="match status" value="1"/>
</dbReference>
<dbReference type="AlphaFoldDB" id="M7SQY3"/>
<feature type="chain" id="PRO_5004084885" evidence="2">
    <location>
        <begin position="20"/>
        <end position="118"/>
    </location>
</feature>
<proteinExistence type="predicted"/>
<dbReference type="KEGG" id="ela:UCREL1_6090"/>
<keyword evidence="1 2" id="KW-0732">Signal</keyword>